<dbReference type="InterPro" id="IPR010865">
    <property type="entry name" value="DUF1499"/>
</dbReference>
<sequence>MYRFAQLSLTLALILFIVNGCSGKRPDEIGIDTSGLRGCPKSPNCVSSEAKEEQHAIEPFRLKGDPTASWPLIRDEIASMPGWVIVTATANYIHVECKSRIFRFIDDLELYFNSSNGIISIRSASRIGYSDFGANRRRVELLRSELRTKQIIE</sequence>
<gene>
    <name evidence="1" type="ORF">H8D96_17085</name>
</gene>
<dbReference type="Proteomes" id="UP000605201">
    <property type="component" value="Unassembled WGS sequence"/>
</dbReference>
<proteinExistence type="predicted"/>
<dbReference type="Pfam" id="PF07386">
    <property type="entry name" value="DUF1499"/>
    <property type="match status" value="1"/>
</dbReference>
<organism evidence="1 2">
    <name type="scientific">Candidatus Desulfatibia vada</name>
    <dbReference type="NCBI Taxonomy" id="2841696"/>
    <lineage>
        <taxon>Bacteria</taxon>
        <taxon>Pseudomonadati</taxon>
        <taxon>Thermodesulfobacteriota</taxon>
        <taxon>Desulfobacteria</taxon>
        <taxon>Desulfobacterales</taxon>
        <taxon>Desulfobacterales incertae sedis</taxon>
        <taxon>Candidatus Desulfatibia</taxon>
    </lineage>
</organism>
<dbReference type="PANTHER" id="PTHR34801:SF6">
    <property type="entry name" value="SLL1620 PROTEIN"/>
    <property type="match status" value="1"/>
</dbReference>
<dbReference type="PANTHER" id="PTHR34801">
    <property type="entry name" value="EXPRESSED PROTEIN"/>
    <property type="match status" value="1"/>
</dbReference>
<comment type="caution">
    <text evidence="1">The sequence shown here is derived from an EMBL/GenBank/DDBJ whole genome shotgun (WGS) entry which is preliminary data.</text>
</comment>
<reference evidence="1 2" key="1">
    <citation type="submission" date="2020-08" db="EMBL/GenBank/DDBJ databases">
        <title>Bridging the membrane lipid divide: bacteria of the FCB group superphylum have the potential to synthesize archaeal ether lipids.</title>
        <authorList>
            <person name="Villanueva L."/>
            <person name="Von Meijenfeldt F.A.B."/>
            <person name="Westbye A.B."/>
            <person name="Yadav S."/>
            <person name="Hopmans E.C."/>
            <person name="Dutilh B.E."/>
            <person name="Sinninghe Damste J.S."/>
        </authorList>
    </citation>
    <scope>NUCLEOTIDE SEQUENCE [LARGE SCALE GENOMIC DNA]</scope>
    <source>
        <strain evidence="1">NIOZ-UU17</strain>
    </source>
</reference>
<accession>A0A8J6TTQ9</accession>
<name>A0A8J6TTQ9_9BACT</name>
<evidence type="ECO:0000313" key="1">
    <source>
        <dbReference type="EMBL" id="MBC8433625.1"/>
    </source>
</evidence>
<dbReference type="EMBL" id="JACNIG010000314">
    <property type="protein sequence ID" value="MBC8433625.1"/>
    <property type="molecule type" value="Genomic_DNA"/>
</dbReference>
<protein>
    <submittedName>
        <fullName evidence="1">DUF1499 domain-containing protein</fullName>
    </submittedName>
</protein>
<dbReference type="AlphaFoldDB" id="A0A8J6TTQ9"/>
<evidence type="ECO:0000313" key="2">
    <source>
        <dbReference type="Proteomes" id="UP000605201"/>
    </source>
</evidence>
<dbReference type="PIRSF" id="PIRSF026426">
    <property type="entry name" value="DUF1499"/>
    <property type="match status" value="1"/>
</dbReference>